<keyword evidence="2" id="KW-1185">Reference proteome</keyword>
<sequence>MGKKYKENRCRRCFARLKVVENVAVKYRKIFLADQLGPQLNQTTFWSITP</sequence>
<accession>A0A9P9YK70</accession>
<dbReference type="AlphaFoldDB" id="A0A9P9YK70"/>
<dbReference type="Proteomes" id="UP001059596">
    <property type="component" value="Unassembled WGS sequence"/>
</dbReference>
<evidence type="ECO:0000313" key="1">
    <source>
        <dbReference type="EMBL" id="KAI8038108.1"/>
    </source>
</evidence>
<gene>
    <name evidence="1" type="ORF">M5D96_009149</name>
</gene>
<proteinExistence type="predicted"/>
<evidence type="ECO:0000313" key="2">
    <source>
        <dbReference type="Proteomes" id="UP001059596"/>
    </source>
</evidence>
<reference evidence="1" key="1">
    <citation type="journal article" date="2023" name="Genome Biol. Evol.">
        <title>Long-read-based Genome Assembly of Drosophila gunungcola Reveals Fewer Chemosensory Genes in Flower-breeding Species.</title>
        <authorList>
            <person name="Negi A."/>
            <person name="Liao B.Y."/>
            <person name="Yeh S.D."/>
        </authorList>
    </citation>
    <scope>NUCLEOTIDE SEQUENCE</scope>
    <source>
        <strain evidence="1">Sukarami</strain>
    </source>
</reference>
<organism evidence="1 2">
    <name type="scientific">Drosophila gunungcola</name>
    <name type="common">fruit fly</name>
    <dbReference type="NCBI Taxonomy" id="103775"/>
    <lineage>
        <taxon>Eukaryota</taxon>
        <taxon>Metazoa</taxon>
        <taxon>Ecdysozoa</taxon>
        <taxon>Arthropoda</taxon>
        <taxon>Hexapoda</taxon>
        <taxon>Insecta</taxon>
        <taxon>Pterygota</taxon>
        <taxon>Neoptera</taxon>
        <taxon>Endopterygota</taxon>
        <taxon>Diptera</taxon>
        <taxon>Brachycera</taxon>
        <taxon>Muscomorpha</taxon>
        <taxon>Ephydroidea</taxon>
        <taxon>Drosophilidae</taxon>
        <taxon>Drosophila</taxon>
        <taxon>Sophophora</taxon>
    </lineage>
</organism>
<protein>
    <submittedName>
        <fullName evidence="1">Uncharacterized protein</fullName>
    </submittedName>
</protein>
<comment type="caution">
    <text evidence="1">The sequence shown here is derived from an EMBL/GenBank/DDBJ whole genome shotgun (WGS) entry which is preliminary data.</text>
</comment>
<dbReference type="EMBL" id="JAMKOV010000009">
    <property type="protein sequence ID" value="KAI8038108.1"/>
    <property type="molecule type" value="Genomic_DNA"/>
</dbReference>
<name>A0A9P9YK70_9MUSC</name>